<dbReference type="PANTHER" id="PTHR39662">
    <property type="entry name" value="DUF354 DOMAIN-CONTAINING PROTEIN-RELATED"/>
    <property type="match status" value="1"/>
</dbReference>
<dbReference type="PANTHER" id="PTHR39662:SF1">
    <property type="entry name" value="DUF354 DOMAIN-CONTAINING PROTEIN"/>
    <property type="match status" value="1"/>
</dbReference>
<evidence type="ECO:0000313" key="1">
    <source>
        <dbReference type="EMBL" id="HGL18265.1"/>
    </source>
</evidence>
<organism evidence="1">
    <name type="scientific">candidate division WOR-3 bacterium</name>
    <dbReference type="NCBI Taxonomy" id="2052148"/>
    <lineage>
        <taxon>Bacteria</taxon>
        <taxon>Bacteria division WOR-3</taxon>
    </lineage>
</organism>
<dbReference type="InterPro" id="IPR007152">
    <property type="entry name" value="DUF354"/>
</dbReference>
<name>A0A7V4E528_UNCW3</name>
<protein>
    <submittedName>
        <fullName evidence="1">DUF354 domain-containing protein</fullName>
    </submittedName>
</protein>
<gene>
    <name evidence="1" type="ORF">ENU66_08065</name>
</gene>
<proteinExistence type="predicted"/>
<dbReference type="PIRSF" id="PIRSF005357">
    <property type="entry name" value="UCP005357"/>
    <property type="match status" value="1"/>
</dbReference>
<dbReference type="AlphaFoldDB" id="A0A7V4E528"/>
<sequence>MPNRVAMTISTPAQVHFYKNIIRGLERKSIETRLLFRDYSETLEVVEECGYTGFVFSRVKTNWDRIYKLPFDVLRARKYLKGFKPDLVIGFEVYAPYIAKLLGSRSFVFYDSEPRTSKFLAIQIRAYIPFVDAILTPSSFMDNLGKKHLKVESFKELAYLHPKYFKPDRTVLDDAGVYENEYVLLRFNAFDAAHDIGIGGFSIEDKIRLVKELEKHAKVFISSEAKLPEKLEKYRLPVPKSRIHDVIYHAKLLVADTGTMTTEAGILGTPAIRYNKFVGEKDMGNFIELEKKYGLIYNYRDPEMAIQKALELVKEDNLKEEWRKKRERLLRDKIDITAFMVWFIENFPESFKEFKENPEIQWRFK</sequence>
<reference evidence="1" key="1">
    <citation type="journal article" date="2020" name="mSystems">
        <title>Genome- and Community-Level Interaction Insights into Carbon Utilization and Element Cycling Functions of Hydrothermarchaeota in Hydrothermal Sediment.</title>
        <authorList>
            <person name="Zhou Z."/>
            <person name="Liu Y."/>
            <person name="Xu W."/>
            <person name="Pan J."/>
            <person name="Luo Z.H."/>
            <person name="Li M."/>
        </authorList>
    </citation>
    <scope>NUCLEOTIDE SEQUENCE [LARGE SCALE GENOMIC DNA]</scope>
    <source>
        <strain evidence="1">SpSt-69</strain>
    </source>
</reference>
<dbReference type="EMBL" id="DTDJ01000049">
    <property type="protein sequence ID" value="HGL18265.1"/>
    <property type="molecule type" value="Genomic_DNA"/>
</dbReference>
<dbReference type="SUPFAM" id="SSF53756">
    <property type="entry name" value="UDP-Glycosyltransferase/glycogen phosphorylase"/>
    <property type="match status" value="1"/>
</dbReference>
<dbReference type="Pfam" id="PF04007">
    <property type="entry name" value="DUF354"/>
    <property type="match status" value="1"/>
</dbReference>
<comment type="caution">
    <text evidence="1">The sequence shown here is derived from an EMBL/GenBank/DDBJ whole genome shotgun (WGS) entry which is preliminary data.</text>
</comment>
<accession>A0A7V4E528</accession>